<gene>
    <name evidence="14" type="ORF">PAPYR_5201</name>
</gene>
<comment type="caution">
    <text evidence="14">The sequence shown here is derived from an EMBL/GenBank/DDBJ whole genome shotgun (WGS) entry which is preliminary data.</text>
</comment>
<reference evidence="14" key="1">
    <citation type="journal article" date="2022" name="bioRxiv">
        <title>Genomics of Preaxostyla Flagellates Illuminates Evolutionary Transitions and the Path Towards Mitochondrial Loss.</title>
        <authorList>
            <person name="Novak L.V.F."/>
            <person name="Treitli S.C."/>
            <person name="Pyrih J."/>
            <person name="Halakuc P."/>
            <person name="Pipaliya S.V."/>
            <person name="Vacek V."/>
            <person name="Brzon O."/>
            <person name="Soukal P."/>
            <person name="Eme L."/>
            <person name="Dacks J.B."/>
            <person name="Karnkowska A."/>
            <person name="Elias M."/>
            <person name="Hampl V."/>
        </authorList>
    </citation>
    <scope>NUCLEOTIDE SEQUENCE</scope>
    <source>
        <strain evidence="14">RCP-MX</strain>
    </source>
</reference>
<feature type="compositionally biased region" description="Polar residues" evidence="10">
    <location>
        <begin position="592"/>
        <end position="604"/>
    </location>
</feature>
<keyword evidence="5 9" id="KW-0067">ATP-binding</keyword>
<evidence type="ECO:0000313" key="14">
    <source>
        <dbReference type="EMBL" id="KAJ4458919.1"/>
    </source>
</evidence>
<feature type="domain" description="DEAD-box RNA helicase Q" evidence="13">
    <location>
        <begin position="167"/>
        <end position="195"/>
    </location>
</feature>
<dbReference type="SMART" id="SM00490">
    <property type="entry name" value="HELICc"/>
    <property type="match status" value="1"/>
</dbReference>
<dbReference type="Pfam" id="PF00271">
    <property type="entry name" value="Helicase_C"/>
    <property type="match status" value="1"/>
</dbReference>
<dbReference type="CDD" id="cd18787">
    <property type="entry name" value="SF2_C_DEAD"/>
    <property type="match status" value="1"/>
</dbReference>
<feature type="domain" description="Helicase C-terminal" evidence="12">
    <location>
        <begin position="400"/>
        <end position="561"/>
    </location>
</feature>
<dbReference type="InterPro" id="IPR011545">
    <property type="entry name" value="DEAD/DEAH_box_helicase_dom"/>
</dbReference>
<dbReference type="GO" id="GO:0004386">
    <property type="term" value="F:helicase activity"/>
    <property type="evidence" value="ECO:0007669"/>
    <property type="project" value="UniProtKB-KW"/>
</dbReference>
<feature type="compositionally biased region" description="Gly residues" evidence="10">
    <location>
        <begin position="652"/>
        <end position="664"/>
    </location>
</feature>
<evidence type="ECO:0000256" key="6">
    <source>
        <dbReference type="ARBA" id="ARBA00022884"/>
    </source>
</evidence>
<evidence type="ECO:0000256" key="3">
    <source>
        <dbReference type="ARBA" id="ARBA00022801"/>
    </source>
</evidence>
<protein>
    <recommendedName>
        <fullName evidence="1">RNA helicase</fullName>
        <ecNumber evidence="1">3.6.4.13</ecNumber>
    </recommendedName>
</protein>
<evidence type="ECO:0000256" key="4">
    <source>
        <dbReference type="ARBA" id="ARBA00022806"/>
    </source>
</evidence>
<dbReference type="PROSITE" id="PS00039">
    <property type="entry name" value="DEAD_ATP_HELICASE"/>
    <property type="match status" value="1"/>
</dbReference>
<keyword evidence="15" id="KW-1185">Reference proteome</keyword>
<name>A0ABQ8UI66_9EUKA</name>
<feature type="region of interest" description="Disordered" evidence="10">
    <location>
        <begin position="53"/>
        <end position="74"/>
    </location>
</feature>
<dbReference type="CDD" id="cd17967">
    <property type="entry name" value="DEADc_DDX3_DDX4"/>
    <property type="match status" value="1"/>
</dbReference>
<comment type="catalytic activity">
    <reaction evidence="7">
        <text>ATP + H2O = ADP + phosphate + H(+)</text>
        <dbReference type="Rhea" id="RHEA:13065"/>
        <dbReference type="ChEBI" id="CHEBI:15377"/>
        <dbReference type="ChEBI" id="CHEBI:15378"/>
        <dbReference type="ChEBI" id="CHEBI:30616"/>
        <dbReference type="ChEBI" id="CHEBI:43474"/>
        <dbReference type="ChEBI" id="CHEBI:456216"/>
        <dbReference type="EC" id="3.6.4.13"/>
    </reaction>
</comment>
<dbReference type="InterPro" id="IPR014014">
    <property type="entry name" value="RNA_helicase_DEAD_Q_motif"/>
</dbReference>
<sequence>MDQAEFDRVSRSYAGPLSSLLTMLPELDVRQAVGALMATRGDANRAAEELLTSHAPTPAPPAPGGTGGGVTSTAGALANAPTGLSVGRAVSSSFLSRRFLARSGHSAGGFSHGSDMRSSFRNVIPPRDPNEEARLFGGDCQSAGINFDKYDGIPVEVSGEEPPDPFQSFTEVDLGESLNRNIQLAHYNKPTPIQKHAIPIVLSGRDLMACAQTGSGKTAAFLFPVICALDKAGLGRGSHGLERAGYKVRLYPSALILAPTRELAIQIFDEATKFSYHTGLKVAVVYGGTKVNEQMMSLRRNGVDLMVATPGRLHDLLERDYVSVSQVRYLILDEADRMLDMGFEPQIRAIVQESQMPPPTVRRTMMFSATFPHEIQRLASEFLLNYLFVVVGSVGTTTDDITQRVVYVADEEDRKRQLLDLLRANTDGLSLVFVETKRDADYIETFLNRDGISVTSIHGDRSQREREDALFSFRHGETPVLVATDVAARGLDIPNVKHVINFNMPNDLERYIHRIGRTGRVGNPGLATAMVNERDKGILEELLRFLSEHNQEVPDWFEQLVYQSSQFRPSRPRRGGAGGPRFAFTARDHRQSQGPKWTSQSYTHSWRDREHTPATPALDRFGARPPPSPVQYVSPATEWQQDDQSRFLRGGSNVGGAPGAGFAGGYAASPAALPPPQDWSSTRASNWADF</sequence>
<proteinExistence type="inferred from homology"/>
<dbReference type="Proteomes" id="UP001141327">
    <property type="component" value="Unassembled WGS sequence"/>
</dbReference>
<dbReference type="Pfam" id="PF00270">
    <property type="entry name" value="DEAD"/>
    <property type="match status" value="1"/>
</dbReference>
<evidence type="ECO:0000256" key="7">
    <source>
        <dbReference type="ARBA" id="ARBA00047984"/>
    </source>
</evidence>
<keyword evidence="2 9" id="KW-0547">Nucleotide-binding</keyword>
<feature type="short sequence motif" description="Q motif" evidence="8">
    <location>
        <begin position="167"/>
        <end position="195"/>
    </location>
</feature>
<evidence type="ECO:0000256" key="8">
    <source>
        <dbReference type="PROSITE-ProRule" id="PRU00552"/>
    </source>
</evidence>
<dbReference type="InterPro" id="IPR027417">
    <property type="entry name" value="P-loop_NTPase"/>
</dbReference>
<feature type="domain" description="Helicase ATP-binding" evidence="11">
    <location>
        <begin position="198"/>
        <end position="389"/>
    </location>
</feature>
<evidence type="ECO:0000256" key="1">
    <source>
        <dbReference type="ARBA" id="ARBA00012552"/>
    </source>
</evidence>
<accession>A0ABQ8UI66</accession>
<evidence type="ECO:0000313" key="15">
    <source>
        <dbReference type="Proteomes" id="UP001141327"/>
    </source>
</evidence>
<evidence type="ECO:0000256" key="9">
    <source>
        <dbReference type="RuleBase" id="RU000492"/>
    </source>
</evidence>
<dbReference type="EC" id="3.6.4.13" evidence="1"/>
<dbReference type="InterPro" id="IPR001650">
    <property type="entry name" value="Helicase_C-like"/>
</dbReference>
<dbReference type="InterPro" id="IPR044763">
    <property type="entry name" value="Ded1/Dbp1_DEADc"/>
</dbReference>
<evidence type="ECO:0000256" key="5">
    <source>
        <dbReference type="ARBA" id="ARBA00022840"/>
    </source>
</evidence>
<dbReference type="InterPro" id="IPR000629">
    <property type="entry name" value="RNA-helicase_DEAD-box_CS"/>
</dbReference>
<evidence type="ECO:0000259" key="13">
    <source>
        <dbReference type="PROSITE" id="PS51195"/>
    </source>
</evidence>
<keyword evidence="6" id="KW-0694">RNA-binding</keyword>
<feature type="compositionally biased region" description="Polar residues" evidence="10">
    <location>
        <begin position="678"/>
        <end position="690"/>
    </location>
</feature>
<dbReference type="PANTHER" id="PTHR47958">
    <property type="entry name" value="ATP-DEPENDENT RNA HELICASE DBP3"/>
    <property type="match status" value="1"/>
</dbReference>
<evidence type="ECO:0000259" key="12">
    <source>
        <dbReference type="PROSITE" id="PS51194"/>
    </source>
</evidence>
<evidence type="ECO:0000259" key="11">
    <source>
        <dbReference type="PROSITE" id="PS51192"/>
    </source>
</evidence>
<dbReference type="SUPFAM" id="SSF52540">
    <property type="entry name" value="P-loop containing nucleoside triphosphate hydrolases"/>
    <property type="match status" value="1"/>
</dbReference>
<evidence type="ECO:0000256" key="2">
    <source>
        <dbReference type="ARBA" id="ARBA00022741"/>
    </source>
</evidence>
<dbReference type="EMBL" id="JAPMOS010000024">
    <property type="protein sequence ID" value="KAJ4458919.1"/>
    <property type="molecule type" value="Genomic_DNA"/>
</dbReference>
<dbReference type="SMART" id="SM00487">
    <property type="entry name" value="DEXDc"/>
    <property type="match status" value="1"/>
</dbReference>
<keyword evidence="4 9" id="KW-0347">Helicase</keyword>
<comment type="similarity">
    <text evidence="9">Belongs to the DEAD box helicase family.</text>
</comment>
<dbReference type="Gene3D" id="3.40.50.300">
    <property type="entry name" value="P-loop containing nucleotide triphosphate hydrolases"/>
    <property type="match status" value="2"/>
</dbReference>
<dbReference type="InterPro" id="IPR014001">
    <property type="entry name" value="Helicase_ATP-bd"/>
</dbReference>
<evidence type="ECO:0000256" key="10">
    <source>
        <dbReference type="SAM" id="MobiDB-lite"/>
    </source>
</evidence>
<dbReference type="PROSITE" id="PS51194">
    <property type="entry name" value="HELICASE_CTER"/>
    <property type="match status" value="1"/>
</dbReference>
<dbReference type="PROSITE" id="PS51192">
    <property type="entry name" value="HELICASE_ATP_BIND_1"/>
    <property type="match status" value="1"/>
</dbReference>
<dbReference type="PROSITE" id="PS51195">
    <property type="entry name" value="Q_MOTIF"/>
    <property type="match status" value="1"/>
</dbReference>
<feature type="region of interest" description="Disordered" evidence="10">
    <location>
        <begin position="567"/>
        <end position="690"/>
    </location>
</feature>
<keyword evidence="3 9" id="KW-0378">Hydrolase</keyword>
<organism evidence="14 15">
    <name type="scientific">Paratrimastix pyriformis</name>
    <dbReference type="NCBI Taxonomy" id="342808"/>
    <lineage>
        <taxon>Eukaryota</taxon>
        <taxon>Metamonada</taxon>
        <taxon>Preaxostyla</taxon>
        <taxon>Paratrimastigidae</taxon>
        <taxon>Paratrimastix</taxon>
    </lineage>
</organism>